<dbReference type="Proteomes" id="UP000251721">
    <property type="component" value="Unassembled WGS sequence"/>
</dbReference>
<protein>
    <submittedName>
        <fullName evidence="4">Cellulose biosynthesis protein BcsE</fullName>
    </submittedName>
</protein>
<sequence>MVWFEDKQILSEIVIMRGVEPARWNTPLPLSVGKNETINATHDGRHWRRYPEPHRLTTREEQA</sequence>
<feature type="region of interest" description="Disordered" evidence="1">
    <location>
        <begin position="42"/>
        <end position="63"/>
    </location>
</feature>
<dbReference type="EMBL" id="UGMN01000004">
    <property type="protein sequence ID" value="STV39690.1"/>
    <property type="molecule type" value="Genomic_DNA"/>
</dbReference>
<dbReference type="AlphaFoldDB" id="A0A2U0MZ60"/>
<proteinExistence type="predicted"/>
<evidence type="ECO:0000313" key="4">
    <source>
        <dbReference type="EMBL" id="STV39690.1"/>
    </source>
</evidence>
<dbReference type="Pfam" id="PF10995">
    <property type="entry name" value="CBP_BcsE"/>
    <property type="match status" value="1"/>
</dbReference>
<evidence type="ECO:0000313" key="2">
    <source>
        <dbReference type="EMBL" id="SQC17163.1"/>
    </source>
</evidence>
<gene>
    <name evidence="4" type="primary">bcsE_1</name>
    <name evidence="2" type="synonym">bcsE_2</name>
    <name evidence="3" type="ORF">NCTC13465_05896</name>
    <name evidence="4" type="ORF">NCTC5053_04561</name>
    <name evidence="2" type="ORF">NCTC9601_04514</name>
</gene>
<dbReference type="EMBL" id="UAWQ01000020">
    <property type="protein sequence ID" value="SQC58196.1"/>
    <property type="molecule type" value="Genomic_DNA"/>
</dbReference>
<evidence type="ECO:0000313" key="6">
    <source>
        <dbReference type="Proteomes" id="UP000251721"/>
    </source>
</evidence>
<dbReference type="Proteomes" id="UP000254387">
    <property type="component" value="Unassembled WGS sequence"/>
</dbReference>
<dbReference type="Proteomes" id="UP000251123">
    <property type="component" value="Unassembled WGS sequence"/>
</dbReference>
<reference evidence="5 6" key="1">
    <citation type="submission" date="2018-06" db="EMBL/GenBank/DDBJ databases">
        <authorList>
            <consortium name="Pathogen Informatics"/>
            <person name="Doyle S."/>
        </authorList>
    </citation>
    <scope>NUCLEOTIDE SEQUENCE [LARGE SCALE GENOMIC DNA]</scope>
    <source>
        <strain evidence="3 6">NCTC13465</strain>
        <strain evidence="4 7">NCTC5053</strain>
        <strain evidence="2 5">NCTC9601</strain>
    </source>
</reference>
<name>A0A2U0MZ60_KLEPN</name>
<accession>A0A2U0MZ60</accession>
<evidence type="ECO:0000313" key="5">
    <source>
        <dbReference type="Proteomes" id="UP000251123"/>
    </source>
</evidence>
<evidence type="ECO:0000256" key="1">
    <source>
        <dbReference type="SAM" id="MobiDB-lite"/>
    </source>
</evidence>
<dbReference type="InterPro" id="IPR017745">
    <property type="entry name" value="BcsE"/>
</dbReference>
<dbReference type="GO" id="GO:0035438">
    <property type="term" value="F:cyclic-di-GMP binding"/>
    <property type="evidence" value="ECO:0007669"/>
    <property type="project" value="InterPro"/>
</dbReference>
<evidence type="ECO:0000313" key="7">
    <source>
        <dbReference type="Proteomes" id="UP000254387"/>
    </source>
</evidence>
<dbReference type="EMBL" id="UASN01000022">
    <property type="protein sequence ID" value="SQC17163.1"/>
    <property type="molecule type" value="Genomic_DNA"/>
</dbReference>
<evidence type="ECO:0000313" key="3">
    <source>
        <dbReference type="EMBL" id="SQC58196.1"/>
    </source>
</evidence>
<organism evidence="4 7">
    <name type="scientific">Klebsiella pneumoniae</name>
    <dbReference type="NCBI Taxonomy" id="573"/>
    <lineage>
        <taxon>Bacteria</taxon>
        <taxon>Pseudomonadati</taxon>
        <taxon>Pseudomonadota</taxon>
        <taxon>Gammaproteobacteria</taxon>
        <taxon>Enterobacterales</taxon>
        <taxon>Enterobacteriaceae</taxon>
        <taxon>Klebsiella/Raoultella group</taxon>
        <taxon>Klebsiella</taxon>
        <taxon>Klebsiella pneumoniae complex</taxon>
    </lineage>
</organism>
<feature type="compositionally biased region" description="Basic and acidic residues" evidence="1">
    <location>
        <begin position="49"/>
        <end position="63"/>
    </location>
</feature>